<accession>X0UKU3</accession>
<name>X0UKU3_9ZZZZ</name>
<dbReference type="EMBL" id="BARS01019278">
    <property type="protein sequence ID" value="GAF89095.1"/>
    <property type="molecule type" value="Genomic_DNA"/>
</dbReference>
<proteinExistence type="predicted"/>
<sequence>MVHRLWKVNDAAWIGKVRNAMADKYVVIADGHHRYETALAYHERTGAAGEYAMMTFVPMEDPGLVILPIHRVVQDNAKDKERSGWKRVKDGLQENFDLERCRQFHMDRIVAELFARGKEAVTFWVKRRSSESYWMTLKEGAGLRGKGKERHSDKWSALGVSILQSLVLKKIFKLTPESIQKGERIRCVKDPKEALEALECLSDFDYLFLLNPLQIDNVNDVVSQGERMPQKSTNFHPKVYSGFVLQKL</sequence>
<comment type="caution">
    <text evidence="1">The sequence shown here is derived from an EMBL/GenBank/DDBJ whole genome shotgun (WGS) entry which is preliminary data.</text>
</comment>
<dbReference type="Pfam" id="PF06245">
    <property type="entry name" value="DUF1015"/>
    <property type="match status" value="1"/>
</dbReference>
<dbReference type="InterPro" id="IPR008323">
    <property type="entry name" value="UCP033563"/>
</dbReference>
<dbReference type="PANTHER" id="PTHR36454">
    <property type="entry name" value="LMO2823 PROTEIN"/>
    <property type="match status" value="1"/>
</dbReference>
<evidence type="ECO:0000313" key="1">
    <source>
        <dbReference type="EMBL" id="GAF89095.1"/>
    </source>
</evidence>
<dbReference type="AlphaFoldDB" id="X0UKU3"/>
<gene>
    <name evidence="1" type="ORF">S01H1_31264</name>
</gene>
<evidence type="ECO:0008006" key="2">
    <source>
        <dbReference type="Google" id="ProtNLM"/>
    </source>
</evidence>
<organism evidence="1">
    <name type="scientific">marine sediment metagenome</name>
    <dbReference type="NCBI Taxonomy" id="412755"/>
    <lineage>
        <taxon>unclassified sequences</taxon>
        <taxon>metagenomes</taxon>
        <taxon>ecological metagenomes</taxon>
    </lineage>
</organism>
<reference evidence="1" key="1">
    <citation type="journal article" date="2014" name="Front. Microbiol.">
        <title>High frequency of phylogenetically diverse reductive dehalogenase-homologous genes in deep subseafloor sedimentary metagenomes.</title>
        <authorList>
            <person name="Kawai M."/>
            <person name="Futagami T."/>
            <person name="Toyoda A."/>
            <person name="Takaki Y."/>
            <person name="Nishi S."/>
            <person name="Hori S."/>
            <person name="Arai W."/>
            <person name="Tsubouchi T."/>
            <person name="Morono Y."/>
            <person name="Uchiyama I."/>
            <person name="Ito T."/>
            <person name="Fujiyama A."/>
            <person name="Inagaki F."/>
            <person name="Takami H."/>
        </authorList>
    </citation>
    <scope>NUCLEOTIDE SEQUENCE</scope>
    <source>
        <strain evidence="1">Expedition CK06-06</strain>
    </source>
</reference>
<protein>
    <recommendedName>
        <fullName evidence="2">DUF1015 domain-containing protein</fullName>
    </recommendedName>
</protein>
<dbReference type="PANTHER" id="PTHR36454:SF1">
    <property type="entry name" value="DUF1015 DOMAIN-CONTAINING PROTEIN"/>
    <property type="match status" value="1"/>
</dbReference>